<dbReference type="InterPro" id="IPR003783">
    <property type="entry name" value="Regulatory_RecX"/>
</dbReference>
<dbReference type="InterPro" id="IPR053924">
    <property type="entry name" value="RecX_HTH_2nd"/>
</dbReference>
<gene>
    <name evidence="8" type="primary">recX</name>
    <name evidence="8" type="ORF">KBTEX_03469</name>
</gene>
<comment type="subcellular location">
    <subcellularLocation>
        <location evidence="1">Cytoplasm</location>
    </subcellularLocation>
</comment>
<feature type="domain" description="RecX first three-helical" evidence="7">
    <location>
        <begin position="14"/>
        <end position="52"/>
    </location>
</feature>
<evidence type="ECO:0000256" key="2">
    <source>
        <dbReference type="ARBA" id="ARBA00009695"/>
    </source>
</evidence>
<evidence type="ECO:0000259" key="5">
    <source>
        <dbReference type="Pfam" id="PF02631"/>
    </source>
</evidence>
<dbReference type="AlphaFoldDB" id="A0A5B8RHY1"/>
<protein>
    <recommendedName>
        <fullName evidence="3">Regulatory protein RecX</fullName>
    </recommendedName>
</protein>
<sequence>MDDGDDGDLCGEVRERAVRLLARREHSRRELCRKLEQRGYDADLVGEVVETLAGERLVSDERFAGEYVRSRSAQGYGPLRIRAELARRGVDDALIDPHLPDEDFWLEQLRAIHDKRFGPRPPEGLREKARRGRYLSNRGFSADQVRRVLGGLADDE</sequence>
<evidence type="ECO:0000259" key="7">
    <source>
        <dbReference type="Pfam" id="PF21982"/>
    </source>
</evidence>
<proteinExistence type="inferred from homology"/>
<comment type="similarity">
    <text evidence="2">Belongs to the RecX family.</text>
</comment>
<dbReference type="HAMAP" id="MF_01114">
    <property type="entry name" value="RecX"/>
    <property type="match status" value="1"/>
</dbReference>
<name>A0A5B8RHY1_9ZZZZ</name>
<dbReference type="PANTHER" id="PTHR33602:SF1">
    <property type="entry name" value="REGULATORY PROTEIN RECX FAMILY PROTEIN"/>
    <property type="match status" value="1"/>
</dbReference>
<feature type="domain" description="RecX second three-helical" evidence="5">
    <location>
        <begin position="59"/>
        <end position="96"/>
    </location>
</feature>
<dbReference type="InterPro" id="IPR036388">
    <property type="entry name" value="WH-like_DNA-bd_sf"/>
</dbReference>
<dbReference type="Gene3D" id="1.10.10.10">
    <property type="entry name" value="Winged helix-like DNA-binding domain superfamily/Winged helix DNA-binding domain"/>
    <property type="match status" value="3"/>
</dbReference>
<dbReference type="PANTHER" id="PTHR33602">
    <property type="entry name" value="REGULATORY PROTEIN RECX FAMILY PROTEIN"/>
    <property type="match status" value="1"/>
</dbReference>
<accession>A0A5B8RHY1</accession>
<dbReference type="Pfam" id="PF21982">
    <property type="entry name" value="RecX_HTH1"/>
    <property type="match status" value="1"/>
</dbReference>
<organism evidence="8">
    <name type="scientific">uncultured organism</name>
    <dbReference type="NCBI Taxonomy" id="155900"/>
    <lineage>
        <taxon>unclassified sequences</taxon>
        <taxon>environmental samples</taxon>
    </lineage>
</organism>
<reference evidence="8" key="1">
    <citation type="submission" date="2019-06" db="EMBL/GenBank/DDBJ databases">
        <authorList>
            <person name="Murdoch R.W."/>
            <person name="Fathepure B."/>
        </authorList>
    </citation>
    <scope>NUCLEOTIDE SEQUENCE</scope>
</reference>
<dbReference type="InterPro" id="IPR053925">
    <property type="entry name" value="RecX_HTH_3rd"/>
</dbReference>
<dbReference type="InterPro" id="IPR053926">
    <property type="entry name" value="RecX_HTH_1st"/>
</dbReference>
<dbReference type="Pfam" id="PF21981">
    <property type="entry name" value="RecX_HTH3"/>
    <property type="match status" value="1"/>
</dbReference>
<keyword evidence="4" id="KW-0963">Cytoplasm</keyword>
<evidence type="ECO:0000259" key="6">
    <source>
        <dbReference type="Pfam" id="PF21981"/>
    </source>
</evidence>
<feature type="domain" description="RecX third three-helical" evidence="6">
    <location>
        <begin position="106"/>
        <end position="149"/>
    </location>
</feature>
<evidence type="ECO:0000256" key="1">
    <source>
        <dbReference type="ARBA" id="ARBA00004496"/>
    </source>
</evidence>
<dbReference type="EMBL" id="MN079204">
    <property type="protein sequence ID" value="QEA07124.1"/>
    <property type="molecule type" value="Genomic_DNA"/>
</dbReference>
<dbReference type="Pfam" id="PF02631">
    <property type="entry name" value="RecX_HTH2"/>
    <property type="match status" value="1"/>
</dbReference>
<evidence type="ECO:0000256" key="4">
    <source>
        <dbReference type="ARBA" id="ARBA00022490"/>
    </source>
</evidence>
<evidence type="ECO:0000313" key="8">
    <source>
        <dbReference type="EMBL" id="QEA07124.1"/>
    </source>
</evidence>
<dbReference type="GO" id="GO:0006282">
    <property type="term" value="P:regulation of DNA repair"/>
    <property type="evidence" value="ECO:0007669"/>
    <property type="project" value="InterPro"/>
</dbReference>
<evidence type="ECO:0000256" key="3">
    <source>
        <dbReference type="ARBA" id="ARBA00018111"/>
    </source>
</evidence>